<dbReference type="EMBL" id="CATOUU010000660">
    <property type="protein sequence ID" value="CAI9939048.1"/>
    <property type="molecule type" value="Genomic_DNA"/>
</dbReference>
<evidence type="ECO:0000313" key="3">
    <source>
        <dbReference type="Proteomes" id="UP001642409"/>
    </source>
</evidence>
<sequence>MSYVRLIRDLEYQELPKEFATNQFICKNVCPMGHSVFKVILPKNVSTGEHFIQLPQKWKRKVMFGRNDYCIATFPENFLTFKSEEVVGNIDLLLTKINVKELLKTGKLLEFGFVNDIVEELEQIEQGEEHAEFGEEVFEESSASYY</sequence>
<comment type="caution">
    <text evidence="1">The sequence shown here is derived from an EMBL/GenBank/DDBJ whole genome shotgun (WGS) entry which is preliminary data.</text>
</comment>
<dbReference type="EMBL" id="CAXDID020000090">
    <property type="protein sequence ID" value="CAL6022039.1"/>
    <property type="molecule type" value="Genomic_DNA"/>
</dbReference>
<protein>
    <submittedName>
        <fullName evidence="1">Uncharacterized protein</fullName>
    </submittedName>
</protein>
<accession>A0AA86PL31</accession>
<dbReference type="Proteomes" id="UP001642409">
    <property type="component" value="Unassembled WGS sequence"/>
</dbReference>
<evidence type="ECO:0000313" key="1">
    <source>
        <dbReference type="EMBL" id="CAI9939048.1"/>
    </source>
</evidence>
<proteinExistence type="predicted"/>
<organism evidence="1">
    <name type="scientific">Hexamita inflata</name>
    <dbReference type="NCBI Taxonomy" id="28002"/>
    <lineage>
        <taxon>Eukaryota</taxon>
        <taxon>Metamonada</taxon>
        <taxon>Diplomonadida</taxon>
        <taxon>Hexamitidae</taxon>
        <taxon>Hexamitinae</taxon>
        <taxon>Hexamita</taxon>
    </lineage>
</organism>
<dbReference type="AlphaFoldDB" id="A0AA86PL31"/>
<reference evidence="1" key="1">
    <citation type="submission" date="2023-06" db="EMBL/GenBank/DDBJ databases">
        <authorList>
            <person name="Kurt Z."/>
        </authorList>
    </citation>
    <scope>NUCLEOTIDE SEQUENCE</scope>
</reference>
<keyword evidence="3" id="KW-1185">Reference proteome</keyword>
<name>A0AA86PL31_9EUKA</name>
<reference evidence="2 3" key="2">
    <citation type="submission" date="2024-07" db="EMBL/GenBank/DDBJ databases">
        <authorList>
            <person name="Akdeniz Z."/>
        </authorList>
    </citation>
    <scope>NUCLEOTIDE SEQUENCE [LARGE SCALE GENOMIC DNA]</scope>
</reference>
<gene>
    <name evidence="1" type="ORF">HINF_LOCUS26693</name>
    <name evidence="2" type="ORF">HINF_LOCUS28456</name>
</gene>
<evidence type="ECO:0000313" key="2">
    <source>
        <dbReference type="EMBL" id="CAL6022039.1"/>
    </source>
</evidence>